<evidence type="ECO:0000259" key="1">
    <source>
        <dbReference type="Pfam" id="PF02374"/>
    </source>
</evidence>
<dbReference type="InterPro" id="IPR025723">
    <property type="entry name" value="ArsA/GET3_ATPase-like"/>
</dbReference>
<keyword evidence="3" id="KW-1185">Reference proteome</keyword>
<sequence length="388" mass="41152">MTAPGPAAGSRRRPAALDVDGLLASPRTEIVVCCGSGGVGKTTTAAALGLRAARLGRRTVVLTIDPARRLAQALGLRELGNQPRRVEFAEEEPAGELHAMMLDMRRTFDDMVLAHAGDERAEQILANPFYQTISSSFSGTQEYMAMEKLGQLAAEGDWDLIVVDTPPSRSALDFLDAPQRLSTVLDGTLIRLLAGPARAGGRGIRRVVGAGFGLFSKAVSTIVGGQLLADASAFVQAFDSMFGGFRERAEHTYRMLRSPGTAFLVVAAPEPDALREASYFVDRLATERMPLAGLVANRTHPVLTDLPAASALAAADQLGGGAPLAAAVLRLHADRVSVADRELRLLSRFTRAHPGVPIIGVPALAKDVHDMRGLREIGERLASRPDAG</sequence>
<dbReference type="Pfam" id="PF02374">
    <property type="entry name" value="ArsA_ATPase"/>
    <property type="match status" value="1"/>
</dbReference>
<comment type="caution">
    <text evidence="2">The sequence shown here is derived from an EMBL/GenBank/DDBJ whole genome shotgun (WGS) entry which is preliminary data.</text>
</comment>
<gene>
    <name evidence="2" type="ORF">G443_003012</name>
</gene>
<organism evidence="2 3">
    <name type="scientific">Actinoalloteichus caeruleus DSM 43889</name>
    <dbReference type="NCBI Taxonomy" id="1120930"/>
    <lineage>
        <taxon>Bacteria</taxon>
        <taxon>Bacillati</taxon>
        <taxon>Actinomycetota</taxon>
        <taxon>Actinomycetes</taxon>
        <taxon>Pseudonocardiales</taxon>
        <taxon>Pseudonocardiaceae</taxon>
        <taxon>Actinoalloteichus</taxon>
        <taxon>Actinoalloteichus cyanogriseus</taxon>
    </lineage>
</organism>
<keyword evidence="2" id="KW-0547">Nucleotide-binding</keyword>
<dbReference type="PANTHER" id="PTHR10803:SF26">
    <property type="entry name" value="ANION TRANSPORTER ATPASE-RELATED"/>
    <property type="match status" value="1"/>
</dbReference>
<dbReference type="InterPro" id="IPR016300">
    <property type="entry name" value="ATPase_ArsA/GET3"/>
</dbReference>
<evidence type="ECO:0000313" key="2">
    <source>
        <dbReference type="EMBL" id="MCP2332742.1"/>
    </source>
</evidence>
<proteinExistence type="predicted"/>
<reference evidence="2 3" key="1">
    <citation type="submission" date="2022-06" db="EMBL/GenBank/DDBJ databases">
        <title>Genomic Encyclopedia of Type Strains, Phase I: the one thousand microbial genomes (KMG-I) project.</title>
        <authorList>
            <person name="Kyrpides N."/>
        </authorList>
    </citation>
    <scope>NUCLEOTIDE SEQUENCE [LARGE SCALE GENOMIC DNA]</scope>
    <source>
        <strain evidence="2 3">DSM 43889</strain>
    </source>
</reference>
<protein>
    <submittedName>
        <fullName evidence="2">Arsenite efflux ATP-binding protein ArsA (TC 3.A.4.1.1)</fullName>
    </submittedName>
</protein>
<accession>A0ABT1JJQ4</accession>
<evidence type="ECO:0000313" key="3">
    <source>
        <dbReference type="Proteomes" id="UP000791080"/>
    </source>
</evidence>
<keyword evidence="2" id="KW-0067">ATP-binding</keyword>
<dbReference type="InterPro" id="IPR027417">
    <property type="entry name" value="P-loop_NTPase"/>
</dbReference>
<feature type="domain" description="ArsA/GET3 Anion-transporting ATPase-like" evidence="1">
    <location>
        <begin position="29"/>
        <end position="298"/>
    </location>
</feature>
<dbReference type="Proteomes" id="UP000791080">
    <property type="component" value="Unassembled WGS sequence"/>
</dbReference>
<dbReference type="GO" id="GO:0005524">
    <property type="term" value="F:ATP binding"/>
    <property type="evidence" value="ECO:0007669"/>
    <property type="project" value="UniProtKB-KW"/>
</dbReference>
<dbReference type="EMBL" id="AUBJ02000001">
    <property type="protein sequence ID" value="MCP2332742.1"/>
    <property type="molecule type" value="Genomic_DNA"/>
</dbReference>
<dbReference type="SUPFAM" id="SSF52540">
    <property type="entry name" value="P-loop containing nucleoside triphosphate hydrolases"/>
    <property type="match status" value="1"/>
</dbReference>
<name>A0ABT1JJQ4_ACTCY</name>
<dbReference type="PANTHER" id="PTHR10803">
    <property type="entry name" value="ARSENICAL PUMP-DRIVING ATPASE ARSENITE-TRANSLOCATING ATPASE"/>
    <property type="match status" value="1"/>
</dbReference>
<dbReference type="RefSeq" id="WP_051313498.1">
    <property type="nucleotide sequence ID" value="NZ_AUBJ02000001.1"/>
</dbReference>
<dbReference type="Gene3D" id="3.40.50.300">
    <property type="entry name" value="P-loop containing nucleotide triphosphate hydrolases"/>
    <property type="match status" value="1"/>
</dbReference>